<dbReference type="RefSeq" id="WP_188450800.1">
    <property type="nucleotide sequence ID" value="NZ_BMFS01000001.1"/>
</dbReference>
<dbReference type="Pfam" id="PF00441">
    <property type="entry name" value="Acyl-CoA_dh_1"/>
    <property type="match status" value="1"/>
</dbReference>
<accession>A0ABQ1XFW2</accession>
<feature type="domain" description="Acyl-CoA dehydrogenase C-terminal bacterial-type" evidence="15">
    <location>
        <begin position="455"/>
        <end position="727"/>
    </location>
</feature>
<proteinExistence type="inferred from homology"/>
<reference evidence="17" key="1">
    <citation type="journal article" date="2019" name="Int. J. Syst. Evol. Microbiol.">
        <title>The Global Catalogue of Microorganisms (GCM) 10K type strain sequencing project: providing services to taxonomists for standard genome sequencing and annotation.</title>
        <authorList>
            <consortium name="The Broad Institute Genomics Platform"/>
            <consortium name="The Broad Institute Genome Sequencing Center for Infectious Disease"/>
            <person name="Wu L."/>
            <person name="Ma J."/>
        </authorList>
    </citation>
    <scope>NUCLEOTIDE SEQUENCE [LARGE SCALE GENOMIC DNA]</scope>
    <source>
        <strain evidence="17">CGMCC 1.12766</strain>
    </source>
</reference>
<keyword evidence="9" id="KW-0560">Oxidoreductase</keyword>
<comment type="cofactor">
    <cofactor evidence="1">
        <name>FAD</name>
        <dbReference type="ChEBI" id="CHEBI:57692"/>
    </cofactor>
</comment>
<evidence type="ECO:0000256" key="11">
    <source>
        <dbReference type="ARBA" id="ARBA00049247"/>
    </source>
</evidence>
<evidence type="ECO:0000256" key="5">
    <source>
        <dbReference type="ARBA" id="ARBA00012040"/>
    </source>
</evidence>
<dbReference type="EC" id="1.3.8.7" evidence="4"/>
<gene>
    <name evidence="16" type="primary">fadE</name>
    <name evidence="16" type="ORF">GCM10007420_03260</name>
</gene>
<feature type="domain" description="Acyl-CoA dehydrogenase/oxidase N-terminal" evidence="14">
    <location>
        <begin position="83"/>
        <end position="174"/>
    </location>
</feature>
<evidence type="ECO:0000256" key="3">
    <source>
        <dbReference type="ARBA" id="ARBA00009347"/>
    </source>
</evidence>
<keyword evidence="8" id="KW-0274">FAD</keyword>
<name>A0ABQ1XFW2_9PROT</name>
<dbReference type="InterPro" id="IPR013786">
    <property type="entry name" value="AcylCoA_DH/ox_N"/>
</dbReference>
<comment type="similarity">
    <text evidence="3">Belongs to the acyl-CoA dehydrogenase family.</text>
</comment>
<dbReference type="InterPro" id="IPR037069">
    <property type="entry name" value="AcylCoA_DH/ox_N_sf"/>
</dbReference>
<sequence>MATWRQTLISKPVMGWYAGVIPPMSQTEAEAIEAGTVWWDRQIMSGRPDWAYLRNVETGRLTDAEQTFIDGPVRKLCALLDDWHIENEARDLPEEVWEMIIREGFFAMIIPTEYGGKGFSALAHSEVVRTIATRSITAAVTVMVPNSLGPGELLMLYGTQAQKDHYLPRLASGEDIPCFALTGIEAGSDAGAMTDTGVVVEREIDGKRVLGIEINCDKRYITLAPVATIAGLAFRLRDPDRLLGGEEELGITVALVPTDTPGLDTGRRHIPSGLAFQNGPVRGKDVFIPLDQVLGGEEQIGKGWGMLMGALAAGRGISLPSMSCAGAAVSALSSGAYARVREQFGLSIGNFEGVREPLARIAASAYLIDAGRQLTAAGIDLGEKPAVISAIMKYHATERLRQAVNDAMDIHGGRAIMEGPRNYLATAYRSIPVAITVEGANILTRSLIIFGQGAIRCHPYLLDEMQAVANPDKQAGLEAFDKALFAHIWHDIRNFTRSFVHGLTFGRFAHAPAGAGKLAARYRQLTHASVRLAVVSEMALGILGGALKRKEALSGRLGDILSEIYLLSAALKRFEADGEPEADRPLLDLCFEDGLYRIQQRLRDVIREFPGPHWRIALRLVLCPLGQHRKPPSHRLMNAAAQCVLEPGGTRDRLTRGVHTGEGNDPLAALERAFHAIIRRDALLAKLKEADVTLEDDAARRILSEAEIKEISQADALIREVLLTDDFSKEEMAAMSGTSSPRKSG</sequence>
<evidence type="ECO:0000313" key="17">
    <source>
        <dbReference type="Proteomes" id="UP000648722"/>
    </source>
</evidence>
<keyword evidence="7" id="KW-0285">Flavoprotein</keyword>
<dbReference type="InterPro" id="IPR015396">
    <property type="entry name" value="FadE_C"/>
</dbReference>
<dbReference type="Pfam" id="PF09317">
    <property type="entry name" value="ACDH_C"/>
    <property type="match status" value="1"/>
</dbReference>
<evidence type="ECO:0000256" key="9">
    <source>
        <dbReference type="ARBA" id="ARBA00023002"/>
    </source>
</evidence>
<evidence type="ECO:0000256" key="6">
    <source>
        <dbReference type="ARBA" id="ARBA00020144"/>
    </source>
</evidence>
<dbReference type="InterPro" id="IPR036250">
    <property type="entry name" value="AcylCo_DH-like_C"/>
</dbReference>
<dbReference type="InterPro" id="IPR009100">
    <property type="entry name" value="AcylCoA_DH/oxidase_NM_dom_sf"/>
</dbReference>
<dbReference type="InterPro" id="IPR006091">
    <property type="entry name" value="Acyl-CoA_Oxase/DH_mid-dom"/>
</dbReference>
<evidence type="ECO:0000259" key="15">
    <source>
        <dbReference type="Pfam" id="PF09317"/>
    </source>
</evidence>
<dbReference type="PANTHER" id="PTHR48083">
    <property type="entry name" value="MEDIUM-CHAIN SPECIFIC ACYL-COA DEHYDROGENASE, MITOCHONDRIAL-RELATED"/>
    <property type="match status" value="1"/>
</dbReference>
<dbReference type="Proteomes" id="UP000648722">
    <property type="component" value="Unassembled WGS sequence"/>
</dbReference>
<dbReference type="NCBIfam" id="NF009586">
    <property type="entry name" value="PRK13026.1"/>
    <property type="match status" value="1"/>
</dbReference>
<feature type="domain" description="Acyl-CoA oxidase/dehydrogenase middle" evidence="13">
    <location>
        <begin position="178"/>
        <end position="276"/>
    </location>
</feature>
<dbReference type="SUPFAM" id="SSF47203">
    <property type="entry name" value="Acyl-CoA dehydrogenase C-terminal domain-like"/>
    <property type="match status" value="1"/>
</dbReference>
<feature type="domain" description="Acyl-CoA dehydrogenase/oxidase C-terminal" evidence="12">
    <location>
        <begin position="301"/>
        <end position="448"/>
    </location>
</feature>
<evidence type="ECO:0000259" key="14">
    <source>
        <dbReference type="Pfam" id="PF02771"/>
    </source>
</evidence>
<evidence type="ECO:0000256" key="2">
    <source>
        <dbReference type="ARBA" id="ARBA00005005"/>
    </source>
</evidence>
<dbReference type="SUPFAM" id="SSF56645">
    <property type="entry name" value="Acyl-CoA dehydrogenase NM domain-like"/>
    <property type="match status" value="1"/>
</dbReference>
<keyword evidence="17" id="KW-1185">Reference proteome</keyword>
<protein>
    <recommendedName>
        <fullName evidence="6">Acyl-coenzyme A dehydrogenase</fullName>
        <ecNumber evidence="4">1.3.8.7</ecNumber>
        <ecNumber evidence="5">1.3.8.8</ecNumber>
    </recommendedName>
</protein>
<comment type="catalytic activity">
    <reaction evidence="10">
        <text>a medium-chain 2,3-saturated fatty acyl-CoA + oxidized [electron-transfer flavoprotein] + H(+) = a medium-chain (2E)-enoyl-CoA + reduced [electron-transfer flavoprotein]</text>
        <dbReference type="Rhea" id="RHEA:14477"/>
        <dbReference type="Rhea" id="RHEA-COMP:10685"/>
        <dbReference type="Rhea" id="RHEA-COMP:10686"/>
        <dbReference type="ChEBI" id="CHEBI:15378"/>
        <dbReference type="ChEBI" id="CHEBI:57692"/>
        <dbReference type="ChEBI" id="CHEBI:58307"/>
        <dbReference type="ChEBI" id="CHEBI:83723"/>
        <dbReference type="ChEBI" id="CHEBI:83726"/>
        <dbReference type="EC" id="1.3.8.7"/>
    </reaction>
</comment>
<dbReference type="PANTHER" id="PTHR48083:SF33">
    <property type="entry name" value="ACYL-COENZYME A DEHYDROGENASE"/>
    <property type="match status" value="1"/>
</dbReference>
<organism evidence="16 17">
    <name type="scientific">Glycocaulis albus</name>
    <dbReference type="NCBI Taxonomy" id="1382801"/>
    <lineage>
        <taxon>Bacteria</taxon>
        <taxon>Pseudomonadati</taxon>
        <taxon>Pseudomonadota</taxon>
        <taxon>Alphaproteobacteria</taxon>
        <taxon>Maricaulales</taxon>
        <taxon>Maricaulaceae</taxon>
        <taxon>Glycocaulis</taxon>
    </lineage>
</organism>
<comment type="pathway">
    <text evidence="2">Lipid metabolism; fatty acid beta-oxidation.</text>
</comment>
<evidence type="ECO:0000259" key="12">
    <source>
        <dbReference type="Pfam" id="PF00441"/>
    </source>
</evidence>
<evidence type="ECO:0000313" key="16">
    <source>
        <dbReference type="EMBL" id="GGG91334.1"/>
    </source>
</evidence>
<evidence type="ECO:0000256" key="7">
    <source>
        <dbReference type="ARBA" id="ARBA00022630"/>
    </source>
</evidence>
<evidence type="ECO:0000256" key="4">
    <source>
        <dbReference type="ARBA" id="ARBA00012033"/>
    </source>
</evidence>
<dbReference type="Gene3D" id="1.10.540.10">
    <property type="entry name" value="Acyl-CoA dehydrogenase/oxidase, N-terminal domain"/>
    <property type="match status" value="1"/>
</dbReference>
<dbReference type="EMBL" id="BMFS01000001">
    <property type="protein sequence ID" value="GGG91334.1"/>
    <property type="molecule type" value="Genomic_DNA"/>
</dbReference>
<evidence type="ECO:0000256" key="1">
    <source>
        <dbReference type="ARBA" id="ARBA00001974"/>
    </source>
</evidence>
<comment type="catalytic activity">
    <reaction evidence="11">
        <text>a long-chain 2,3-saturated fatty acyl-CoA + oxidized [electron-transfer flavoprotein] + H(+) = a long-chain (2E)-enoyl-CoA + reduced [electron-transfer flavoprotein]</text>
        <dbReference type="Rhea" id="RHEA:17721"/>
        <dbReference type="Rhea" id="RHEA-COMP:10685"/>
        <dbReference type="Rhea" id="RHEA-COMP:10686"/>
        <dbReference type="ChEBI" id="CHEBI:15378"/>
        <dbReference type="ChEBI" id="CHEBI:57692"/>
        <dbReference type="ChEBI" id="CHEBI:58307"/>
        <dbReference type="ChEBI" id="CHEBI:83721"/>
        <dbReference type="ChEBI" id="CHEBI:83727"/>
        <dbReference type="EC" id="1.3.8.8"/>
    </reaction>
</comment>
<evidence type="ECO:0000256" key="10">
    <source>
        <dbReference type="ARBA" id="ARBA00047882"/>
    </source>
</evidence>
<comment type="caution">
    <text evidence="16">The sequence shown here is derived from an EMBL/GenBank/DDBJ whole genome shotgun (WGS) entry which is preliminary data.</text>
</comment>
<dbReference type="EC" id="1.3.8.8" evidence="5"/>
<evidence type="ECO:0000259" key="13">
    <source>
        <dbReference type="Pfam" id="PF02770"/>
    </source>
</evidence>
<evidence type="ECO:0000256" key="8">
    <source>
        <dbReference type="ARBA" id="ARBA00022827"/>
    </source>
</evidence>
<dbReference type="Gene3D" id="2.40.110.10">
    <property type="entry name" value="Butyryl-CoA Dehydrogenase, subunit A, domain 2"/>
    <property type="match status" value="1"/>
</dbReference>
<dbReference type="Gene3D" id="1.20.140.10">
    <property type="entry name" value="Butyryl-CoA Dehydrogenase, subunit A, domain 3"/>
    <property type="match status" value="1"/>
</dbReference>
<dbReference type="NCBIfam" id="NF007000">
    <property type="entry name" value="PRK09463.1"/>
    <property type="match status" value="1"/>
</dbReference>
<dbReference type="InterPro" id="IPR009075">
    <property type="entry name" value="AcylCo_DH/oxidase_C"/>
</dbReference>
<dbReference type="InterPro" id="IPR050741">
    <property type="entry name" value="Acyl-CoA_dehydrogenase"/>
</dbReference>
<dbReference type="InterPro" id="IPR046373">
    <property type="entry name" value="Acyl-CoA_Oxase/DH_mid-dom_sf"/>
</dbReference>
<dbReference type="Pfam" id="PF02771">
    <property type="entry name" value="Acyl-CoA_dh_N"/>
    <property type="match status" value="1"/>
</dbReference>
<dbReference type="Pfam" id="PF02770">
    <property type="entry name" value="Acyl-CoA_dh_M"/>
    <property type="match status" value="1"/>
</dbReference>